<organism evidence="1">
    <name type="scientific">Lepeophtheirus salmonis</name>
    <name type="common">Salmon louse</name>
    <name type="synonym">Caligus salmonis</name>
    <dbReference type="NCBI Taxonomy" id="72036"/>
    <lineage>
        <taxon>Eukaryota</taxon>
        <taxon>Metazoa</taxon>
        <taxon>Ecdysozoa</taxon>
        <taxon>Arthropoda</taxon>
        <taxon>Crustacea</taxon>
        <taxon>Multicrustacea</taxon>
        <taxon>Hexanauplia</taxon>
        <taxon>Copepoda</taxon>
        <taxon>Siphonostomatoida</taxon>
        <taxon>Caligidae</taxon>
        <taxon>Lepeophtheirus</taxon>
    </lineage>
</organism>
<name>A0A0K2TSB1_LEPSM</name>
<dbReference type="EMBL" id="HACA01011339">
    <property type="protein sequence ID" value="CDW28700.1"/>
    <property type="molecule type" value="Transcribed_RNA"/>
</dbReference>
<proteinExistence type="predicted"/>
<dbReference type="AlphaFoldDB" id="A0A0K2TSB1"/>
<accession>A0A0K2TSB1</accession>
<reference evidence="1" key="1">
    <citation type="submission" date="2014-05" db="EMBL/GenBank/DDBJ databases">
        <authorList>
            <person name="Chronopoulou M."/>
        </authorList>
    </citation>
    <scope>NUCLEOTIDE SEQUENCE</scope>
    <source>
        <tissue evidence="1">Whole organism</tissue>
    </source>
</reference>
<sequence length="38" mass="4404">MGKDTIPFTFPNYDVMSNTDGLHRAFSSDITINRQWQV</sequence>
<protein>
    <submittedName>
        <fullName evidence="1">Uncharacterized protein</fullName>
    </submittedName>
</protein>
<evidence type="ECO:0000313" key="1">
    <source>
        <dbReference type="EMBL" id="CDW28700.1"/>
    </source>
</evidence>